<dbReference type="Gene3D" id="1.10.1670.40">
    <property type="match status" value="1"/>
</dbReference>
<dbReference type="InterPro" id="IPR000035">
    <property type="entry name" value="Alkylbase_DNA_glycsylse_CS"/>
</dbReference>
<sequence length="216" mass="24579">MDYVLHLSKDKKFKQLFAGGTTHSLKKKKHLCVYLCGSIMSQQLSTKVAAVIYDRFLALYDNKIPTAAQIEATPFETLRGIGLSNAKVNYIQNVARFDMEHGINYTVLNKMDNEAIITYLTQIKGVGRWTVEMMLMFALCREDVFAVDDLGIQQAMVKLYKLNTDDKKALKQDMLRISQKWSPYRTYACLHLWRWKDNTPDTAAKKPGAAKGKNAG</sequence>
<evidence type="ECO:0000256" key="1">
    <source>
        <dbReference type="ARBA" id="ARBA00000086"/>
    </source>
</evidence>
<dbReference type="PROSITE" id="PS00516">
    <property type="entry name" value="ALKYLBASE_DNA_GLYCOS"/>
    <property type="match status" value="1"/>
</dbReference>
<dbReference type="EMBL" id="JBHUOZ010000003">
    <property type="protein sequence ID" value="MFD2920811.1"/>
    <property type="molecule type" value="Genomic_DNA"/>
</dbReference>
<dbReference type="RefSeq" id="WP_386099888.1">
    <property type="nucleotide sequence ID" value="NZ_JBHUOZ010000003.1"/>
</dbReference>
<keyword evidence="8" id="KW-1185">Reference proteome</keyword>
<gene>
    <name evidence="7" type="ORF">ACFS6H_13885</name>
</gene>
<feature type="domain" description="HhH-GPD" evidence="6">
    <location>
        <begin position="40"/>
        <end position="197"/>
    </location>
</feature>
<dbReference type="PANTHER" id="PTHR43003:SF5">
    <property type="entry name" value="DNA-3-METHYLADENINE GLYCOSYLASE"/>
    <property type="match status" value="1"/>
</dbReference>
<evidence type="ECO:0000313" key="7">
    <source>
        <dbReference type="EMBL" id="MFD2920811.1"/>
    </source>
</evidence>
<dbReference type="EC" id="3.2.2.21" evidence="3"/>
<dbReference type="Gene3D" id="1.10.340.30">
    <property type="entry name" value="Hypothetical protein, domain 2"/>
    <property type="match status" value="1"/>
</dbReference>
<dbReference type="Proteomes" id="UP001597511">
    <property type="component" value="Unassembled WGS sequence"/>
</dbReference>
<dbReference type="SUPFAM" id="SSF48150">
    <property type="entry name" value="DNA-glycosylase"/>
    <property type="match status" value="1"/>
</dbReference>
<organism evidence="7 8">
    <name type="scientific">Terrimonas rubra</name>
    <dbReference type="NCBI Taxonomy" id="1035890"/>
    <lineage>
        <taxon>Bacteria</taxon>
        <taxon>Pseudomonadati</taxon>
        <taxon>Bacteroidota</taxon>
        <taxon>Chitinophagia</taxon>
        <taxon>Chitinophagales</taxon>
        <taxon>Chitinophagaceae</taxon>
        <taxon>Terrimonas</taxon>
    </lineage>
</organism>
<evidence type="ECO:0000256" key="2">
    <source>
        <dbReference type="ARBA" id="ARBA00010817"/>
    </source>
</evidence>
<keyword evidence="4" id="KW-0227">DNA damage</keyword>
<dbReference type="Pfam" id="PF00730">
    <property type="entry name" value="HhH-GPD"/>
    <property type="match status" value="1"/>
</dbReference>
<dbReference type="InterPro" id="IPR051912">
    <property type="entry name" value="Alkylbase_DNA_Glycosylase/TA"/>
</dbReference>
<evidence type="ECO:0000259" key="6">
    <source>
        <dbReference type="SMART" id="SM00478"/>
    </source>
</evidence>
<comment type="catalytic activity">
    <reaction evidence="1">
        <text>Hydrolysis of alkylated DNA, releasing 3-methyladenine, 3-methylguanine, 7-methylguanine and 7-methyladenine.</text>
        <dbReference type="EC" id="3.2.2.21"/>
    </reaction>
</comment>
<evidence type="ECO:0000313" key="8">
    <source>
        <dbReference type="Proteomes" id="UP001597511"/>
    </source>
</evidence>
<dbReference type="InterPro" id="IPR011257">
    <property type="entry name" value="DNA_glycosylase"/>
</dbReference>
<keyword evidence="5" id="KW-0234">DNA repair</keyword>
<comment type="similarity">
    <text evidence="2">Belongs to the alkylbase DNA glycosidase AlkA family.</text>
</comment>
<reference evidence="8" key="1">
    <citation type="journal article" date="2019" name="Int. J. Syst. Evol. Microbiol.">
        <title>The Global Catalogue of Microorganisms (GCM) 10K type strain sequencing project: providing services to taxonomists for standard genome sequencing and annotation.</title>
        <authorList>
            <consortium name="The Broad Institute Genomics Platform"/>
            <consortium name="The Broad Institute Genome Sequencing Center for Infectious Disease"/>
            <person name="Wu L."/>
            <person name="Ma J."/>
        </authorList>
    </citation>
    <scope>NUCLEOTIDE SEQUENCE [LARGE SCALE GENOMIC DNA]</scope>
    <source>
        <strain evidence="8">KCTC 23299</strain>
    </source>
</reference>
<dbReference type="CDD" id="cd00056">
    <property type="entry name" value="ENDO3c"/>
    <property type="match status" value="1"/>
</dbReference>
<dbReference type="PANTHER" id="PTHR43003">
    <property type="entry name" value="DNA-3-METHYLADENINE GLYCOSYLASE"/>
    <property type="match status" value="1"/>
</dbReference>
<comment type="caution">
    <text evidence="7">The sequence shown here is derived from an EMBL/GenBank/DDBJ whole genome shotgun (WGS) entry which is preliminary data.</text>
</comment>
<dbReference type="SMART" id="SM00478">
    <property type="entry name" value="ENDO3c"/>
    <property type="match status" value="1"/>
</dbReference>
<proteinExistence type="inferred from homology"/>
<dbReference type="InterPro" id="IPR003265">
    <property type="entry name" value="HhH-GPD_domain"/>
</dbReference>
<evidence type="ECO:0000256" key="4">
    <source>
        <dbReference type="ARBA" id="ARBA00022763"/>
    </source>
</evidence>
<protein>
    <recommendedName>
        <fullName evidence="3">DNA-3-methyladenine glycosylase II</fullName>
        <ecNumber evidence="3">3.2.2.21</ecNumber>
    </recommendedName>
</protein>
<evidence type="ECO:0000256" key="5">
    <source>
        <dbReference type="ARBA" id="ARBA00023204"/>
    </source>
</evidence>
<evidence type="ECO:0000256" key="3">
    <source>
        <dbReference type="ARBA" id="ARBA00012000"/>
    </source>
</evidence>
<name>A0ABW6A923_9BACT</name>
<accession>A0ABW6A923</accession>